<gene>
    <name evidence="2" type="ORF">SAMN05216313_12199</name>
</gene>
<name>A0A1I0IJS5_9FIRM</name>
<dbReference type="RefSeq" id="WP_092367181.1">
    <property type="nucleotide sequence ID" value="NZ_DAINWJ010000059.1"/>
</dbReference>
<accession>A0A1I0IJS5</accession>
<dbReference type="Proteomes" id="UP000198508">
    <property type="component" value="Unassembled WGS sequence"/>
</dbReference>
<dbReference type="STRING" id="460384.SAMN05216313_12199"/>
<proteinExistence type="predicted"/>
<feature type="domain" description="DUF3592" evidence="1">
    <location>
        <begin position="37"/>
        <end position="102"/>
    </location>
</feature>
<evidence type="ECO:0000259" key="1">
    <source>
        <dbReference type="Pfam" id="PF12158"/>
    </source>
</evidence>
<dbReference type="AlphaFoldDB" id="A0A1I0IJS5"/>
<sequence length="124" mass="13763">MERERMVCLTLAALCAVYGIYQMILLLRHRSHTADVQAVVMSVSSALPERVKRNNSKWAQVSYQVDGITYRPLERVQVPMAAVVGSRVTVHYRLDDPGRIAVFSRTRLAASAILAVVLLILGAI</sequence>
<evidence type="ECO:0000313" key="3">
    <source>
        <dbReference type="Proteomes" id="UP000198508"/>
    </source>
</evidence>
<dbReference type="EMBL" id="FOIM01000021">
    <property type="protein sequence ID" value="SET96497.1"/>
    <property type="molecule type" value="Genomic_DNA"/>
</dbReference>
<evidence type="ECO:0000313" key="2">
    <source>
        <dbReference type="EMBL" id="SET96497.1"/>
    </source>
</evidence>
<protein>
    <recommendedName>
        <fullName evidence="1">DUF3592 domain-containing protein</fullName>
    </recommendedName>
</protein>
<organism evidence="2 3">
    <name type="scientific">Enterocloster lavalensis</name>
    <dbReference type="NCBI Taxonomy" id="460384"/>
    <lineage>
        <taxon>Bacteria</taxon>
        <taxon>Bacillati</taxon>
        <taxon>Bacillota</taxon>
        <taxon>Clostridia</taxon>
        <taxon>Lachnospirales</taxon>
        <taxon>Lachnospiraceae</taxon>
        <taxon>Enterocloster</taxon>
    </lineage>
</organism>
<dbReference type="Pfam" id="PF12158">
    <property type="entry name" value="DUF3592"/>
    <property type="match status" value="1"/>
</dbReference>
<reference evidence="3" key="1">
    <citation type="submission" date="2016-10" db="EMBL/GenBank/DDBJ databases">
        <authorList>
            <person name="Varghese N."/>
            <person name="Submissions S."/>
        </authorList>
    </citation>
    <scope>NUCLEOTIDE SEQUENCE [LARGE SCALE GENOMIC DNA]</scope>
    <source>
        <strain evidence="3">NLAE-zl-G277</strain>
    </source>
</reference>
<dbReference type="InterPro" id="IPR021994">
    <property type="entry name" value="DUF3592"/>
</dbReference>
<keyword evidence="3" id="KW-1185">Reference proteome</keyword>
<dbReference type="GeneID" id="93281338"/>